<feature type="transmembrane region" description="Helical" evidence="7">
    <location>
        <begin position="6"/>
        <end position="26"/>
    </location>
</feature>
<keyword evidence="4 7" id="KW-0812">Transmembrane</keyword>
<evidence type="ECO:0000313" key="8">
    <source>
        <dbReference type="EMBL" id="RZS80911.1"/>
    </source>
</evidence>
<dbReference type="Proteomes" id="UP000292445">
    <property type="component" value="Unassembled WGS sequence"/>
</dbReference>
<name>A0A4Q7NCY9_9BURK</name>
<keyword evidence="6 7" id="KW-0472">Membrane</keyword>
<keyword evidence="3" id="KW-1003">Cell membrane</keyword>
<feature type="transmembrane region" description="Helical" evidence="7">
    <location>
        <begin position="108"/>
        <end position="126"/>
    </location>
</feature>
<dbReference type="GO" id="GO:0005886">
    <property type="term" value="C:plasma membrane"/>
    <property type="evidence" value="ECO:0007669"/>
    <property type="project" value="UniProtKB-SubCell"/>
</dbReference>
<feature type="transmembrane region" description="Helical" evidence="7">
    <location>
        <begin position="56"/>
        <end position="77"/>
    </location>
</feature>
<reference evidence="8 9" key="1">
    <citation type="submission" date="2019-02" db="EMBL/GenBank/DDBJ databases">
        <title>Genomic Encyclopedia of Type Strains, Phase IV (KMG-IV): sequencing the most valuable type-strain genomes for metagenomic binning, comparative biology and taxonomic classification.</title>
        <authorList>
            <person name="Goeker M."/>
        </authorList>
    </citation>
    <scope>NUCLEOTIDE SEQUENCE [LARGE SCALE GENOMIC DNA]</scope>
    <source>
        <strain evidence="8 9">K24</strain>
    </source>
</reference>
<dbReference type="Pfam" id="PF04632">
    <property type="entry name" value="FUSC"/>
    <property type="match status" value="1"/>
</dbReference>
<dbReference type="GO" id="GO:0022857">
    <property type="term" value="F:transmembrane transporter activity"/>
    <property type="evidence" value="ECO:0007669"/>
    <property type="project" value="InterPro"/>
</dbReference>
<evidence type="ECO:0000256" key="3">
    <source>
        <dbReference type="ARBA" id="ARBA00022475"/>
    </source>
</evidence>
<proteinExistence type="predicted"/>
<organism evidence="8 9">
    <name type="scientific">Pigmentiphaga kullae</name>
    <dbReference type="NCBI Taxonomy" id="151784"/>
    <lineage>
        <taxon>Bacteria</taxon>
        <taxon>Pseudomonadati</taxon>
        <taxon>Pseudomonadota</taxon>
        <taxon>Betaproteobacteria</taxon>
        <taxon>Burkholderiales</taxon>
        <taxon>Alcaligenaceae</taxon>
        <taxon>Pigmentiphaga</taxon>
    </lineage>
</organism>
<feature type="transmembrane region" description="Helical" evidence="7">
    <location>
        <begin position="413"/>
        <end position="433"/>
    </location>
</feature>
<protein>
    <submittedName>
        <fullName evidence="8">Putative membrane protein YccC</fullName>
    </submittedName>
</protein>
<dbReference type="PANTHER" id="PTHR30509:SF9">
    <property type="entry name" value="MULTIDRUG RESISTANCE PROTEIN MDTO"/>
    <property type="match status" value="1"/>
</dbReference>
<gene>
    <name evidence="8" type="ORF">EV675_3524</name>
</gene>
<sequence>MKPPTLSETLFSLKSYAAAVLALYLAMRMGLPRPFWAMTTAYVVSSPLAGAVRSKAVYRVTGTTLGSAMALAAVPLLANAPELLSLAFALWVGLCLYISLLDRTPRSYLFMLAGYTAALIGFPAVTQPELIFDTSLARVEEILLGIACATLIHSLVMPQGIGPVLVSRVQRAYDDAQRWIADTLGGKADIGQLDRRKLAADVTDLRLMATHLPFDTSHLRWTSNAIHAVQDRISLMMPLLSAIEDRLAVLRAMPAGLARGWETVMRDVAAWIGDPPARDPARLAGLVRTIDANHPAVSPDMGWREMVELSLGSRLKALIHAYADSGALRTHIEAGLHDAHSDAIREQPSSPRVLHTDRGLALLSAFAATVAILACCLFWIATAWQAGSGAALMAAIFCCLFATMDNPVPAIQVFLKFTLLSIPCSAFYLLVVLPAVHSFEMLVLTTAPLFLLLGVQIARPPTTGRAMAFLFGVTSALAMHDTQTADLVSFANSMLAQVAGIVAAAVCTRLFRTISADRSALRLLRANWRELAELGRADSARNIVVTEISARMLDRLALLAPRMAAARANADLRGADVLADLRVGLNMTQLLRLQPELDREQVRVRPLLAALSSFFAGRRLPTQRPAPDLLARIDALLRAVCALPASNAQRDAVAALCGIRRDLHPDADDYRPASSLPEPDHVR</sequence>
<dbReference type="PANTHER" id="PTHR30509">
    <property type="entry name" value="P-HYDROXYBENZOIC ACID EFFLUX PUMP SUBUNIT-RELATED"/>
    <property type="match status" value="1"/>
</dbReference>
<evidence type="ECO:0000256" key="4">
    <source>
        <dbReference type="ARBA" id="ARBA00022692"/>
    </source>
</evidence>
<dbReference type="AlphaFoldDB" id="A0A4Q7NCY9"/>
<evidence type="ECO:0000256" key="6">
    <source>
        <dbReference type="ARBA" id="ARBA00023136"/>
    </source>
</evidence>
<feature type="transmembrane region" description="Helical" evidence="7">
    <location>
        <begin position="83"/>
        <end position="101"/>
    </location>
</feature>
<evidence type="ECO:0000256" key="1">
    <source>
        <dbReference type="ARBA" id="ARBA00004651"/>
    </source>
</evidence>
<comment type="subcellular location">
    <subcellularLocation>
        <location evidence="1">Cell membrane</location>
        <topology evidence="1">Multi-pass membrane protein</topology>
    </subcellularLocation>
</comment>
<comment type="caution">
    <text evidence="8">The sequence shown here is derived from an EMBL/GenBank/DDBJ whole genome shotgun (WGS) entry which is preliminary data.</text>
</comment>
<dbReference type="OrthoDB" id="6538131at2"/>
<feature type="transmembrane region" description="Helical" evidence="7">
    <location>
        <begin position="360"/>
        <end position="380"/>
    </location>
</feature>
<feature type="transmembrane region" description="Helical" evidence="7">
    <location>
        <begin position="386"/>
        <end position="404"/>
    </location>
</feature>
<dbReference type="RefSeq" id="WP_130358519.1">
    <property type="nucleotide sequence ID" value="NZ_SGXC01000002.1"/>
</dbReference>
<keyword evidence="9" id="KW-1185">Reference proteome</keyword>
<dbReference type="EMBL" id="SGXC01000002">
    <property type="protein sequence ID" value="RZS80911.1"/>
    <property type="molecule type" value="Genomic_DNA"/>
</dbReference>
<evidence type="ECO:0000313" key="9">
    <source>
        <dbReference type="Proteomes" id="UP000292445"/>
    </source>
</evidence>
<keyword evidence="5 7" id="KW-1133">Transmembrane helix</keyword>
<keyword evidence="2" id="KW-0813">Transport</keyword>
<evidence type="ECO:0000256" key="7">
    <source>
        <dbReference type="SAM" id="Phobius"/>
    </source>
</evidence>
<dbReference type="InterPro" id="IPR006726">
    <property type="entry name" value="PHBA_efflux_AaeB/fusaric-R"/>
</dbReference>
<evidence type="ECO:0000256" key="5">
    <source>
        <dbReference type="ARBA" id="ARBA00022989"/>
    </source>
</evidence>
<evidence type="ECO:0000256" key="2">
    <source>
        <dbReference type="ARBA" id="ARBA00022448"/>
    </source>
</evidence>
<feature type="transmembrane region" description="Helical" evidence="7">
    <location>
        <begin position="142"/>
        <end position="166"/>
    </location>
</feature>
<accession>A0A4Q7NCY9</accession>